<dbReference type="SFLD" id="SFLDG01129">
    <property type="entry name" value="C1.5:_HAD__Beta-PGM__Phosphata"/>
    <property type="match status" value="1"/>
</dbReference>
<dbReference type="InterPro" id="IPR041492">
    <property type="entry name" value="HAD_2"/>
</dbReference>
<dbReference type="Pfam" id="PF13419">
    <property type="entry name" value="HAD_2"/>
    <property type="match status" value="1"/>
</dbReference>
<reference evidence="2" key="1">
    <citation type="submission" date="2016-08" db="EMBL/GenBank/DDBJ databases">
        <authorList>
            <person name="Holder M.E."/>
            <person name="Ajami N.J."/>
            <person name="Petrosino J.F."/>
        </authorList>
    </citation>
    <scope>NUCLEOTIDE SEQUENCE [LARGE SCALE GENOMIC DNA]</scope>
    <source>
        <strain evidence="2">F0677</strain>
    </source>
</reference>
<dbReference type="PANTHER" id="PTHR43434">
    <property type="entry name" value="PHOSPHOGLYCOLATE PHOSPHATASE"/>
    <property type="match status" value="1"/>
</dbReference>
<dbReference type="InterPro" id="IPR023214">
    <property type="entry name" value="HAD_sf"/>
</dbReference>
<dbReference type="RefSeq" id="WP_069177332.1">
    <property type="nucleotide sequence ID" value="NZ_CP017037.1"/>
</dbReference>
<evidence type="ECO:0000313" key="2">
    <source>
        <dbReference type="Proteomes" id="UP000094757"/>
    </source>
</evidence>
<dbReference type="SFLD" id="SFLDS00003">
    <property type="entry name" value="Haloacid_Dehalogenase"/>
    <property type="match status" value="1"/>
</dbReference>
<evidence type="ECO:0008006" key="3">
    <source>
        <dbReference type="Google" id="ProtNLM"/>
    </source>
</evidence>
<evidence type="ECO:0000313" key="1">
    <source>
        <dbReference type="EMBL" id="AOH39570.1"/>
    </source>
</evidence>
<protein>
    <recommendedName>
        <fullName evidence="3">Phosphoglycolate phosphatase</fullName>
    </recommendedName>
</protein>
<dbReference type="PANTHER" id="PTHR43434:SF20">
    <property type="entry name" value="5'-NUCLEOTIDASE"/>
    <property type="match status" value="1"/>
</dbReference>
<dbReference type="AlphaFoldDB" id="A0A1B3WF44"/>
<dbReference type="InterPro" id="IPR036412">
    <property type="entry name" value="HAD-like_sf"/>
</dbReference>
<dbReference type="Proteomes" id="UP000094757">
    <property type="component" value="Chromosome"/>
</dbReference>
<dbReference type="GO" id="GO:0005829">
    <property type="term" value="C:cytosol"/>
    <property type="evidence" value="ECO:0007669"/>
    <property type="project" value="TreeGrafter"/>
</dbReference>
<dbReference type="SUPFAM" id="SSF56784">
    <property type="entry name" value="HAD-like"/>
    <property type="match status" value="1"/>
</dbReference>
<dbReference type="Gene3D" id="1.10.150.240">
    <property type="entry name" value="Putative phosphatase, domain 2"/>
    <property type="match status" value="1"/>
</dbReference>
<name>A0A1B3WF44_9FIRM</name>
<dbReference type="InterPro" id="IPR023198">
    <property type="entry name" value="PGP-like_dom2"/>
</dbReference>
<organism evidence="1 2">
    <name type="scientific">Dialister pneumosintes</name>
    <dbReference type="NCBI Taxonomy" id="39950"/>
    <lineage>
        <taxon>Bacteria</taxon>
        <taxon>Bacillati</taxon>
        <taxon>Bacillota</taxon>
        <taxon>Negativicutes</taxon>
        <taxon>Veillonellales</taxon>
        <taxon>Veillonellaceae</taxon>
        <taxon>Dialister</taxon>
    </lineage>
</organism>
<dbReference type="Gene3D" id="3.40.50.1000">
    <property type="entry name" value="HAD superfamily/HAD-like"/>
    <property type="match status" value="1"/>
</dbReference>
<dbReference type="STRING" id="39950.BCB69_06205"/>
<accession>A0A1B3WF44</accession>
<sequence>MATVIFDWDGTIAESASGITRSVQYALSTVGIEESDVNELTHFIGPPLSVEFKKTYDMSDDDIRKAILAFRTRYETEGILECNLYEGIEDLLQDAVERFGMSLAVASSKTESQLHRLVKHFNLESYFDVICGSAPEAEEPERIKTGKSNKAQVIEKTMHLMEMKYGELVKADETYMIGDTIYDMEGASMQGIHSVGVTYGYGQRADLEKYGAETLIHSVDELYDYLYSLSSL</sequence>
<proteinExistence type="predicted"/>
<dbReference type="GO" id="GO:0004713">
    <property type="term" value="F:protein tyrosine kinase activity"/>
    <property type="evidence" value="ECO:0007669"/>
    <property type="project" value="TreeGrafter"/>
</dbReference>
<gene>
    <name evidence="1" type="ORF">BCB69_06205</name>
</gene>
<dbReference type="InterPro" id="IPR050155">
    <property type="entry name" value="HAD-like_hydrolase_sf"/>
</dbReference>
<dbReference type="KEGG" id="dpn:BCB69_06205"/>
<dbReference type="EMBL" id="CP017037">
    <property type="protein sequence ID" value="AOH39570.1"/>
    <property type="molecule type" value="Genomic_DNA"/>
</dbReference>